<gene>
    <name evidence="1" type="ORF">CcrSC_gp064c</name>
</gene>
<keyword evidence="2" id="KW-1185">Reference proteome</keyword>
<protein>
    <submittedName>
        <fullName evidence="1">Uncharacterized protein</fullName>
    </submittedName>
</protein>
<reference evidence="1" key="2">
    <citation type="submission" date="2021-07" db="EMBL/GenBank/DDBJ databases">
        <title>Giant CbK-like Caulobacter bacteriophages have genetically divergent genomes.</title>
        <authorList>
            <person name="Wilson K."/>
            <person name="Ely B."/>
        </authorList>
    </citation>
    <scope>NUCLEOTIDE SEQUENCE</scope>
</reference>
<dbReference type="Proteomes" id="UP000259683">
    <property type="component" value="Segment"/>
</dbReference>
<evidence type="ECO:0000313" key="1">
    <source>
        <dbReference type="EMBL" id="AXQ69646.1"/>
    </source>
</evidence>
<reference evidence="1" key="1">
    <citation type="submission" date="2018-07" db="EMBL/GenBank/DDBJ databases">
        <authorList>
            <person name="Wilson K.M."/>
            <person name="Ely B."/>
        </authorList>
    </citation>
    <scope>NUCLEOTIDE SEQUENCE</scope>
</reference>
<dbReference type="EMBL" id="MH588547">
    <property type="protein sequence ID" value="AXQ69646.1"/>
    <property type="molecule type" value="Genomic_DNA"/>
</dbReference>
<accession>A0A385ED84</accession>
<evidence type="ECO:0000313" key="2">
    <source>
        <dbReference type="Proteomes" id="UP000259683"/>
    </source>
</evidence>
<organism evidence="1 2">
    <name type="scientific">Caulobacter phage CcrSC</name>
    <dbReference type="NCBI Taxonomy" id="2283272"/>
    <lineage>
        <taxon>Viruses</taxon>
        <taxon>Duplodnaviria</taxon>
        <taxon>Heunggongvirae</taxon>
        <taxon>Uroviricota</taxon>
        <taxon>Caudoviricetes</taxon>
        <taxon>Jeanschmidtviridae</taxon>
        <taxon>Bertelyvirus</taxon>
        <taxon>Bertelyvirus SC</taxon>
    </lineage>
</organism>
<sequence>MDTPAVIEMYEQIADAIKVRERLRKAQEHYWGCQRAVTEAKRIERAIAKQIAIDTIKGRTDLGLQPMKDALRRAIIETQFQTALAVGAWEVVQDLERRLKPT</sequence>
<proteinExistence type="predicted"/>
<name>A0A385ED84_9CAUD</name>